<dbReference type="InterPro" id="IPR036157">
    <property type="entry name" value="dUTPase-like_sf"/>
</dbReference>
<name>A0AAD6PZU8_9ROSI</name>
<sequence>MFTDGLVLFFKLSFVVLTPISGLTDYRSPDYKGAGVIDVNYKCPVIINRIVQLSVEKIVTPNVMEVDDFDATGRGVGGFGCTGI</sequence>
<evidence type="ECO:0008006" key="4">
    <source>
        <dbReference type="Google" id="ProtNLM"/>
    </source>
</evidence>
<accession>A0AAD6PZU8</accession>
<dbReference type="InterPro" id="IPR008181">
    <property type="entry name" value="dUTPase"/>
</dbReference>
<comment type="caution">
    <text evidence="2">The sequence shown here is derived from an EMBL/GenBank/DDBJ whole genome shotgun (WGS) entry which is preliminary data.</text>
</comment>
<dbReference type="GO" id="GO:0046081">
    <property type="term" value="P:dUTP catabolic process"/>
    <property type="evidence" value="ECO:0007669"/>
    <property type="project" value="InterPro"/>
</dbReference>
<dbReference type="PANTHER" id="PTHR11241:SF0">
    <property type="entry name" value="DEOXYURIDINE 5'-TRIPHOSPHATE NUCLEOTIDOHYDROLASE"/>
    <property type="match status" value="1"/>
</dbReference>
<keyword evidence="3" id="KW-1185">Reference proteome</keyword>
<dbReference type="GO" id="GO:0004170">
    <property type="term" value="F:dUTP diphosphatase activity"/>
    <property type="evidence" value="ECO:0007669"/>
    <property type="project" value="InterPro"/>
</dbReference>
<gene>
    <name evidence="2" type="ORF">NC653_033912</name>
</gene>
<dbReference type="PANTHER" id="PTHR11241">
    <property type="entry name" value="DEOXYURIDINE 5'-TRIPHOSPHATE NUCLEOTIDOHYDROLASE"/>
    <property type="match status" value="1"/>
</dbReference>
<dbReference type="GO" id="GO:0000287">
    <property type="term" value="F:magnesium ion binding"/>
    <property type="evidence" value="ECO:0007669"/>
    <property type="project" value="InterPro"/>
</dbReference>
<organism evidence="2 3">
    <name type="scientific">Populus alba x Populus x berolinensis</name>
    <dbReference type="NCBI Taxonomy" id="444605"/>
    <lineage>
        <taxon>Eukaryota</taxon>
        <taxon>Viridiplantae</taxon>
        <taxon>Streptophyta</taxon>
        <taxon>Embryophyta</taxon>
        <taxon>Tracheophyta</taxon>
        <taxon>Spermatophyta</taxon>
        <taxon>Magnoliopsida</taxon>
        <taxon>eudicotyledons</taxon>
        <taxon>Gunneridae</taxon>
        <taxon>Pentapetalae</taxon>
        <taxon>rosids</taxon>
        <taxon>fabids</taxon>
        <taxon>Malpighiales</taxon>
        <taxon>Salicaceae</taxon>
        <taxon>Saliceae</taxon>
        <taxon>Populus</taxon>
    </lineage>
</organism>
<evidence type="ECO:0000313" key="2">
    <source>
        <dbReference type="EMBL" id="KAJ6973716.1"/>
    </source>
</evidence>
<keyword evidence="1" id="KW-0732">Signal</keyword>
<dbReference type="Gene3D" id="2.70.40.10">
    <property type="match status" value="1"/>
</dbReference>
<proteinExistence type="predicted"/>
<evidence type="ECO:0000313" key="3">
    <source>
        <dbReference type="Proteomes" id="UP001164929"/>
    </source>
</evidence>
<dbReference type="AlphaFoldDB" id="A0AAD6PZU8"/>
<dbReference type="GO" id="GO:0006226">
    <property type="term" value="P:dUMP biosynthetic process"/>
    <property type="evidence" value="ECO:0007669"/>
    <property type="project" value="InterPro"/>
</dbReference>
<feature type="signal peptide" evidence="1">
    <location>
        <begin position="1"/>
        <end position="22"/>
    </location>
</feature>
<feature type="chain" id="PRO_5041990756" description="dUTP diphosphatase" evidence="1">
    <location>
        <begin position="23"/>
        <end position="84"/>
    </location>
</feature>
<dbReference type="EMBL" id="JAQIZT010000014">
    <property type="protein sequence ID" value="KAJ6973716.1"/>
    <property type="molecule type" value="Genomic_DNA"/>
</dbReference>
<dbReference type="Proteomes" id="UP001164929">
    <property type="component" value="Chromosome 14"/>
</dbReference>
<dbReference type="SUPFAM" id="SSF51283">
    <property type="entry name" value="dUTPase-like"/>
    <property type="match status" value="1"/>
</dbReference>
<protein>
    <recommendedName>
        <fullName evidence="4">dUTP diphosphatase</fullName>
    </recommendedName>
</protein>
<evidence type="ECO:0000256" key="1">
    <source>
        <dbReference type="SAM" id="SignalP"/>
    </source>
</evidence>
<reference evidence="2" key="1">
    <citation type="journal article" date="2023" name="Mol. Ecol. Resour.">
        <title>Chromosome-level genome assembly of a triploid poplar Populus alba 'Berolinensis'.</title>
        <authorList>
            <person name="Chen S."/>
            <person name="Yu Y."/>
            <person name="Wang X."/>
            <person name="Wang S."/>
            <person name="Zhang T."/>
            <person name="Zhou Y."/>
            <person name="He R."/>
            <person name="Meng N."/>
            <person name="Wang Y."/>
            <person name="Liu W."/>
            <person name="Liu Z."/>
            <person name="Liu J."/>
            <person name="Guo Q."/>
            <person name="Huang H."/>
            <person name="Sederoff R.R."/>
            <person name="Wang G."/>
            <person name="Qu G."/>
            <person name="Chen S."/>
        </authorList>
    </citation>
    <scope>NUCLEOTIDE SEQUENCE</scope>
    <source>
        <strain evidence="2">SC-2020</strain>
    </source>
</reference>